<comment type="cofactor">
    <cofactor evidence="2">
        <name>Zn(2+)</name>
        <dbReference type="ChEBI" id="CHEBI:29105"/>
    </cofactor>
</comment>
<feature type="region of interest" description="Disordered" evidence="14">
    <location>
        <begin position="1"/>
        <end position="30"/>
    </location>
</feature>
<evidence type="ECO:0000313" key="17">
    <source>
        <dbReference type="EMBL" id="RMX43803.1"/>
    </source>
</evidence>
<comment type="caution">
    <text evidence="17">The sequence shown here is derived from an EMBL/GenBank/DDBJ whole genome shotgun (WGS) entry which is preliminary data.</text>
</comment>
<dbReference type="CDD" id="cd00608">
    <property type="entry name" value="GalT"/>
    <property type="match status" value="1"/>
</dbReference>
<dbReference type="GO" id="GO:0033499">
    <property type="term" value="P:galactose catabolic process via UDP-galactose, Leloir pathway"/>
    <property type="evidence" value="ECO:0007669"/>
    <property type="project" value="TreeGrafter"/>
</dbReference>
<evidence type="ECO:0000256" key="2">
    <source>
        <dbReference type="ARBA" id="ARBA00001947"/>
    </source>
</evidence>
<keyword evidence="8" id="KW-0862">Zinc</keyword>
<proteinExistence type="inferred from homology"/>
<dbReference type="NCBIfam" id="TIGR00209">
    <property type="entry name" value="galT_1"/>
    <property type="match status" value="2"/>
</dbReference>
<reference evidence="17 18" key="1">
    <citation type="journal article" date="2018" name="Sci. Rep.">
        <title>Comparative analysis of the Pocillopora damicornis genome highlights role of immune system in coral evolution.</title>
        <authorList>
            <person name="Cunning R."/>
            <person name="Bay R.A."/>
            <person name="Gillette P."/>
            <person name="Baker A.C."/>
            <person name="Traylor-Knowles N."/>
        </authorList>
    </citation>
    <scope>NUCLEOTIDE SEQUENCE [LARGE SCALE GENOMIC DNA]</scope>
    <source>
        <strain evidence="17">RSMAS</strain>
        <tissue evidence="17">Whole animal</tissue>
    </source>
</reference>
<keyword evidence="18" id="KW-1185">Reference proteome</keyword>
<evidence type="ECO:0000256" key="1">
    <source>
        <dbReference type="ARBA" id="ARBA00001107"/>
    </source>
</evidence>
<dbReference type="InterPro" id="IPR019779">
    <property type="entry name" value="GalP_UDPtransf1_His-AS"/>
</dbReference>
<dbReference type="GO" id="GO:0008108">
    <property type="term" value="F:UDP-glucose:hexose-1-phosphate uridylyltransferase activity"/>
    <property type="evidence" value="ECO:0007669"/>
    <property type="project" value="UniProtKB-EC"/>
</dbReference>
<feature type="binding site" evidence="12">
    <location>
        <begin position="47"/>
        <end position="50"/>
    </location>
    <ligand>
        <name>UDP-alpha-D-glucose</name>
        <dbReference type="ChEBI" id="CHEBI:58885"/>
        <note>ligand shared between dimeric partners</note>
    </ligand>
</feature>
<dbReference type="EC" id="2.7.7.12" evidence="13"/>
<organism evidence="17 18">
    <name type="scientific">Pocillopora damicornis</name>
    <name type="common">Cauliflower coral</name>
    <name type="synonym">Millepora damicornis</name>
    <dbReference type="NCBI Taxonomy" id="46731"/>
    <lineage>
        <taxon>Eukaryota</taxon>
        <taxon>Metazoa</taxon>
        <taxon>Cnidaria</taxon>
        <taxon>Anthozoa</taxon>
        <taxon>Hexacorallia</taxon>
        <taxon>Scleractinia</taxon>
        <taxon>Astrocoeniina</taxon>
        <taxon>Pocilloporidae</taxon>
        <taxon>Pocillopora</taxon>
    </lineage>
</organism>
<evidence type="ECO:0000256" key="10">
    <source>
        <dbReference type="ARBA" id="ARBA00023277"/>
    </source>
</evidence>
<evidence type="ECO:0000256" key="8">
    <source>
        <dbReference type="ARBA" id="ARBA00022833"/>
    </source>
</evidence>
<feature type="binding site" description="in other chain" evidence="12">
    <location>
        <position position="390"/>
    </location>
    <ligand>
        <name>UDP-alpha-D-glucose</name>
        <dbReference type="ChEBI" id="CHEBI:58885"/>
        <note>ligand shared between dimeric partners</note>
    </ligand>
</feature>
<dbReference type="Pfam" id="PF01087">
    <property type="entry name" value="GalP_UDP_transf"/>
    <property type="match status" value="1"/>
</dbReference>
<dbReference type="GO" id="GO:0008270">
    <property type="term" value="F:zinc ion binding"/>
    <property type="evidence" value="ECO:0007669"/>
    <property type="project" value="InterPro"/>
</dbReference>
<dbReference type="STRING" id="46731.A0A3M6TQW3"/>
<evidence type="ECO:0000256" key="14">
    <source>
        <dbReference type="SAM" id="MobiDB-lite"/>
    </source>
</evidence>
<feature type="binding site" description="in other chain" evidence="12">
    <location>
        <begin position="191"/>
        <end position="193"/>
    </location>
    <ligand>
        <name>UDP-alpha-D-glucose</name>
        <dbReference type="ChEBI" id="CHEBI:58885"/>
        <note>ligand shared between dimeric partners</note>
    </ligand>
</feature>
<accession>A0A3M6TQW3</accession>
<dbReference type="InterPro" id="IPR005850">
    <property type="entry name" value="GalP_Utransf_C"/>
</dbReference>
<feature type="compositionally biased region" description="Basic and acidic residues" evidence="14">
    <location>
        <begin position="15"/>
        <end position="30"/>
    </location>
</feature>
<evidence type="ECO:0000256" key="9">
    <source>
        <dbReference type="ARBA" id="ARBA00023144"/>
    </source>
</evidence>
<dbReference type="PANTHER" id="PTHR11943">
    <property type="entry name" value="GALACTOSE-1-PHOSPHATE URIDYLYLTRANSFERASE"/>
    <property type="match status" value="1"/>
</dbReference>
<evidence type="ECO:0000256" key="7">
    <source>
        <dbReference type="ARBA" id="ARBA00022723"/>
    </source>
</evidence>
<evidence type="ECO:0000313" key="18">
    <source>
        <dbReference type="Proteomes" id="UP000275408"/>
    </source>
</evidence>
<dbReference type="InterPro" id="IPR005849">
    <property type="entry name" value="GalP_Utransf_N"/>
</dbReference>
<comment type="similarity">
    <text evidence="4 13">Belongs to the galactose-1-phosphate uridylyltransferase type 1 family.</text>
</comment>
<evidence type="ECO:0000256" key="13">
    <source>
        <dbReference type="RuleBase" id="RU000506"/>
    </source>
</evidence>
<dbReference type="GO" id="GO:0005737">
    <property type="term" value="C:cytoplasm"/>
    <property type="evidence" value="ECO:0007669"/>
    <property type="project" value="TreeGrafter"/>
</dbReference>
<dbReference type="InterPro" id="IPR036265">
    <property type="entry name" value="HIT-like_sf"/>
</dbReference>
<evidence type="ECO:0000256" key="6">
    <source>
        <dbReference type="ARBA" id="ARBA00022695"/>
    </source>
</evidence>
<feature type="binding site" evidence="12">
    <location>
        <begin position="383"/>
        <end position="384"/>
    </location>
    <ligand>
        <name>UDP-alpha-D-glucose</name>
        <dbReference type="ChEBI" id="CHEBI:58885"/>
        <note>ligand shared between dimeric partners</note>
    </ligand>
</feature>
<dbReference type="FunFam" id="3.30.428.10:FF:000002">
    <property type="entry name" value="Galactose-1-phosphate uridylyltransferase"/>
    <property type="match status" value="1"/>
</dbReference>
<evidence type="ECO:0000256" key="4">
    <source>
        <dbReference type="ARBA" id="ARBA00010951"/>
    </source>
</evidence>
<feature type="binding site" description="in other chain" evidence="12">
    <location>
        <begin position="96"/>
        <end position="97"/>
    </location>
    <ligand>
        <name>UDP-alpha-D-glucose</name>
        <dbReference type="ChEBI" id="CHEBI:58885"/>
        <note>ligand shared between dimeric partners</note>
    </ligand>
</feature>
<feature type="active site" description="Tele-UMP-histidine intermediate" evidence="11">
    <location>
        <position position="198"/>
    </location>
</feature>
<comment type="pathway">
    <text evidence="3 13">Carbohydrate metabolism; galactose metabolism.</text>
</comment>
<feature type="binding site" description="in other chain" evidence="12">
    <location>
        <position position="185"/>
    </location>
    <ligand>
        <name>UDP-alpha-D-glucose</name>
        <dbReference type="ChEBI" id="CHEBI:58885"/>
        <note>ligand shared between dimeric partners</note>
    </ligand>
</feature>
<gene>
    <name evidence="17" type="ORF">pdam_00017060</name>
</gene>
<dbReference type="PANTHER" id="PTHR11943:SF1">
    <property type="entry name" value="GALACTOSE-1-PHOSPHATE URIDYLYLTRANSFERASE"/>
    <property type="match status" value="1"/>
</dbReference>
<dbReference type="OrthoDB" id="418412at2759"/>
<dbReference type="SUPFAM" id="SSF54197">
    <property type="entry name" value="HIT-like"/>
    <property type="match status" value="2"/>
</dbReference>
<evidence type="ECO:0000259" key="16">
    <source>
        <dbReference type="Pfam" id="PF02744"/>
    </source>
</evidence>
<sequence>MADGKMERSCANSSTEEKMEKSFDPTEYQHTRYNPLRDDWVLVSPHRMKRPWKGQVEKPQEEEIPRWDPKNPLCPRTVRASGKENPDYESTYVFENDFPALLQEEAPAPGKSNLKWLFFLLGPSAHHLLKCEPAQGTCRVMCFHPWSDVTLPLMSIDEILEVIREWIRQYQELSKTYRWVQIFENKGAVMGCSNPHPHCQASCLLPSLHLFACNLKPHFGDTGFPQISAHPKGQNIWASSFLPNEAAIKHRTQREYLEKHKIPMLVEYARLEAEQKVTGEGVLFLLKFIIQATWPYEVLLLPRRHVQRLSDLTEEEQKNLADIMKRLLTKYDNLFEVSFPYSMGWHGAPTGKQDTDCSHWQLHAHYYPPLLRSATVKKFMVGYEMLAQSQRDLTAEQAAEKLRNLSEIHYKVN</sequence>
<dbReference type="EMBL" id="RCHS01003131">
    <property type="protein sequence ID" value="RMX43803.1"/>
    <property type="molecule type" value="Genomic_DNA"/>
</dbReference>
<evidence type="ECO:0000256" key="5">
    <source>
        <dbReference type="ARBA" id="ARBA00022679"/>
    </source>
</evidence>
<feature type="binding site" evidence="12">
    <location>
        <begin position="378"/>
        <end position="379"/>
    </location>
    <ligand>
        <name>UDP-alpha-D-glucose</name>
        <dbReference type="ChEBI" id="CHEBI:58885"/>
        <note>ligand shared between dimeric partners</note>
    </ligand>
</feature>
<comment type="catalytic activity">
    <reaction evidence="1 13">
        <text>alpha-D-galactose 1-phosphate + UDP-alpha-D-glucose = alpha-D-glucose 1-phosphate + UDP-alpha-D-galactose</text>
        <dbReference type="Rhea" id="RHEA:13989"/>
        <dbReference type="ChEBI" id="CHEBI:58336"/>
        <dbReference type="ChEBI" id="CHEBI:58601"/>
        <dbReference type="ChEBI" id="CHEBI:58885"/>
        <dbReference type="ChEBI" id="CHEBI:66914"/>
        <dbReference type="EC" id="2.7.7.12"/>
    </reaction>
</comment>
<dbReference type="PIRSF" id="PIRSF000808">
    <property type="entry name" value="GalT"/>
    <property type="match status" value="1"/>
</dbReference>
<evidence type="ECO:0000256" key="12">
    <source>
        <dbReference type="PIRSR" id="PIRSR000808-2"/>
    </source>
</evidence>
<dbReference type="Gene3D" id="3.30.428.10">
    <property type="entry name" value="HIT-like"/>
    <property type="match status" value="2"/>
</dbReference>
<feature type="binding site" description="in other chain" evidence="12">
    <location>
        <position position="80"/>
    </location>
    <ligand>
        <name>UDP-alpha-D-glucose</name>
        <dbReference type="ChEBI" id="CHEBI:58885"/>
        <note>ligand shared between dimeric partners</note>
    </ligand>
</feature>
<dbReference type="FunFam" id="3.30.428.10:FF:000001">
    <property type="entry name" value="Galactose-1-phosphate uridylyltransferase"/>
    <property type="match status" value="1"/>
</dbReference>
<feature type="binding site" description="in other chain" evidence="12">
    <location>
        <position position="200"/>
    </location>
    <ligand>
        <name>UDP-alpha-D-glucose</name>
        <dbReference type="ChEBI" id="CHEBI:58885"/>
        <note>ligand shared between dimeric partners</note>
    </ligand>
</feature>
<dbReference type="Pfam" id="PF02744">
    <property type="entry name" value="GalP_UDP_tr_C"/>
    <property type="match status" value="1"/>
</dbReference>
<evidence type="ECO:0000259" key="15">
    <source>
        <dbReference type="Pfam" id="PF01087"/>
    </source>
</evidence>
<keyword evidence="6 13" id="KW-0548">Nucleotidyltransferase</keyword>
<evidence type="ECO:0000256" key="11">
    <source>
        <dbReference type="PIRSR" id="PIRSR000808-1"/>
    </source>
</evidence>
<evidence type="ECO:0000256" key="3">
    <source>
        <dbReference type="ARBA" id="ARBA00004947"/>
    </source>
</evidence>
<dbReference type="InterPro" id="IPR001937">
    <property type="entry name" value="GalP_UDPtransf1"/>
</dbReference>
<keyword evidence="7 13" id="KW-0479">Metal-binding</keyword>
<dbReference type="AlphaFoldDB" id="A0A3M6TQW3"/>
<name>A0A3M6TQW3_POCDA</name>
<keyword evidence="9 13" id="KW-0299">Galactose metabolism</keyword>
<dbReference type="Proteomes" id="UP000275408">
    <property type="component" value="Unassembled WGS sequence"/>
</dbReference>
<keyword evidence="10 13" id="KW-0119">Carbohydrate metabolism</keyword>
<dbReference type="PROSITE" id="PS00117">
    <property type="entry name" value="GAL_P_UDP_TRANSF_I"/>
    <property type="match status" value="1"/>
</dbReference>
<keyword evidence="5 13" id="KW-0808">Transferase</keyword>
<dbReference type="UniPathway" id="UPA00214"/>
<feature type="domain" description="Galactose-1-phosphate uridyl transferase N-terminal" evidence="15">
    <location>
        <begin position="23"/>
        <end position="201"/>
    </location>
</feature>
<protein>
    <recommendedName>
        <fullName evidence="13">Galactose-1-phosphate uridylyltransferase</fullName>
        <ecNumber evidence="13">2.7.7.12</ecNumber>
    </recommendedName>
</protein>
<feature type="domain" description="Galactose-1-phosphate uridyl transferase C-terminal" evidence="16">
    <location>
        <begin position="250"/>
        <end position="412"/>
    </location>
</feature>